<feature type="domain" description="SLH" evidence="4">
    <location>
        <begin position="374"/>
        <end position="435"/>
    </location>
</feature>
<dbReference type="PROSITE" id="PS51272">
    <property type="entry name" value="SLH"/>
    <property type="match status" value="3"/>
</dbReference>
<dbReference type="InterPro" id="IPR051465">
    <property type="entry name" value="Cell_Envelope_Struct_Comp"/>
</dbReference>
<proteinExistence type="inferred from homology"/>
<dbReference type="Proteomes" id="UP000266489">
    <property type="component" value="Unassembled WGS sequence"/>
</dbReference>
<dbReference type="AlphaFoldDB" id="A0A398DEW6"/>
<reference evidence="5 6" key="1">
    <citation type="submission" date="2018-09" db="EMBL/GenBank/DDBJ databases">
        <title>Discovery and Ecogenomic Context for Candidatus Cryosericales, a Global Caldiserica Order Active in Thawing Permafrost.</title>
        <authorList>
            <person name="Martinez M.A."/>
            <person name="Woodcroft B.J."/>
            <person name="Ignacio Espinoza J.C."/>
            <person name="Zayed A."/>
            <person name="Singleton C.M."/>
            <person name="Boyd J."/>
            <person name="Li Y.-F."/>
            <person name="Purvine S."/>
            <person name="Maughan H."/>
            <person name="Hodgkins S.B."/>
            <person name="Anderson D."/>
            <person name="Sederholm M."/>
            <person name="Temperton B."/>
            <person name="Saleska S.R."/>
            <person name="Tyson G.W."/>
            <person name="Rich V.I."/>
        </authorList>
    </citation>
    <scope>NUCLEOTIDE SEQUENCE [LARGE SCALE GENOMIC DNA]</scope>
    <source>
        <strain evidence="5 6">SMC5</strain>
    </source>
</reference>
<dbReference type="Pfam" id="PF00395">
    <property type="entry name" value="SLH"/>
    <property type="match status" value="3"/>
</dbReference>
<evidence type="ECO:0000256" key="1">
    <source>
        <dbReference type="ARBA" id="ARBA00005445"/>
    </source>
</evidence>
<dbReference type="SMR" id="A0A398DEW6"/>
<feature type="domain" description="SLH" evidence="4">
    <location>
        <begin position="250"/>
        <end position="309"/>
    </location>
</feature>
<evidence type="ECO:0000313" key="6">
    <source>
        <dbReference type="Proteomes" id="UP000266489"/>
    </source>
</evidence>
<keyword evidence="2 3" id="KW-0732">Signal</keyword>
<comment type="caution">
    <text evidence="5">The sequence shown here is derived from an EMBL/GenBank/DDBJ whole genome shotgun (WGS) entry which is preliminary data.</text>
</comment>
<dbReference type="Pfam" id="PF11999">
    <property type="entry name" value="Ice_binding"/>
    <property type="match status" value="1"/>
</dbReference>
<feature type="signal peptide" evidence="3">
    <location>
        <begin position="1"/>
        <end position="23"/>
    </location>
</feature>
<dbReference type="PANTHER" id="PTHR43308:SF5">
    <property type="entry name" value="S-LAYER PROTEIN _ PEPTIDOGLYCAN ENDO-BETA-N-ACETYLGLUCOSAMINIDASE"/>
    <property type="match status" value="1"/>
</dbReference>
<name>A0A398DEW6_9BACT</name>
<dbReference type="InterPro" id="IPR001119">
    <property type="entry name" value="SLH_dom"/>
</dbReference>
<evidence type="ECO:0000256" key="3">
    <source>
        <dbReference type="SAM" id="SignalP"/>
    </source>
</evidence>
<dbReference type="InterPro" id="IPR021884">
    <property type="entry name" value="Ice-bd_prot"/>
</dbReference>
<feature type="chain" id="PRO_5017404907" evidence="3">
    <location>
        <begin position="24"/>
        <end position="533"/>
    </location>
</feature>
<sequence>MRRLFATFVALSLLMSMFTGVFAPVPEARAAGPVAVVLGTAGNFVVLAKSGISTTGSTHVTGDIGVSPAAASAITGFGLTMDKSNTFSRSSLVTGKVYAADYHPPTPHNMTTAVSNMETAYTAAAGVTAPAPVVGLGAGNIGGMTIAPGVYKWSTGVTIPTNVTLAGGANDVWIFQIAQTLDISSAQKVILSGGAQAANIFWQVAGQTTLGTTSVFNGTILDLKAIVLNTGATLNGRALSQTAVTLDASTVSASVAAPVPVPVPAPTNMVYHQTFFIGYPDGLFKPERNVSRAEVAAALTRALGLGWSNTKPSYPDVPATHWASGYIQIMKDEGIMLGDTSGTFRPDAPITRAEAAAALLRMLKVAPIQNLTASSFKDVPVTNWAAGYIEAMQKNGYITGYPDGTYKPTVNILRSEFTAIADRTLGREISNSSQVTGLGKDIRWPDVPASHWAYLYILEASTPHTVANAVKLNRTIVLKTKTIPLFSDGTSIVTIHKAGDVLTAIVPVDGLLPNGSTPAARKVTVVITNKLKP</sequence>
<gene>
    <name evidence="5" type="ORF">SMC5_06950</name>
</gene>
<protein>
    <submittedName>
        <fullName evidence="5">DUF3494 domain-containing protein</fullName>
    </submittedName>
</protein>
<dbReference type="RefSeq" id="WP_119120131.1">
    <property type="nucleotide sequence ID" value="NZ_QXIU01000167.1"/>
</dbReference>
<organism evidence="5 6">
    <name type="scientific">Candidatus Cryosericum odellii</name>
    <dbReference type="NCBI Taxonomy" id="2290917"/>
    <lineage>
        <taxon>Bacteria</taxon>
        <taxon>Pseudomonadati</taxon>
        <taxon>Caldisericota/Cryosericota group</taxon>
        <taxon>Candidatus Cryosericota</taxon>
        <taxon>Candidatus Cryosericia</taxon>
        <taxon>Candidatus Cryosericales</taxon>
        <taxon>Candidatus Cryosericaceae</taxon>
        <taxon>Candidatus Cryosericum</taxon>
    </lineage>
</organism>
<evidence type="ECO:0000259" key="4">
    <source>
        <dbReference type="PROSITE" id="PS51272"/>
    </source>
</evidence>
<feature type="domain" description="SLH" evidence="4">
    <location>
        <begin position="310"/>
        <end position="373"/>
    </location>
</feature>
<comment type="similarity">
    <text evidence="1">Belongs to the ice-binding protein family.</text>
</comment>
<evidence type="ECO:0000256" key="2">
    <source>
        <dbReference type="ARBA" id="ARBA00022729"/>
    </source>
</evidence>
<dbReference type="EMBL" id="QXIU01000167">
    <property type="protein sequence ID" value="RIE09624.1"/>
    <property type="molecule type" value="Genomic_DNA"/>
</dbReference>
<accession>A0A398DEW6</accession>
<dbReference type="OrthoDB" id="2082707at2"/>
<dbReference type="PANTHER" id="PTHR43308">
    <property type="entry name" value="OUTER MEMBRANE PROTEIN ALPHA-RELATED"/>
    <property type="match status" value="1"/>
</dbReference>
<evidence type="ECO:0000313" key="5">
    <source>
        <dbReference type="EMBL" id="RIE09624.1"/>
    </source>
</evidence>